<protein>
    <recommendedName>
        <fullName evidence="3">Phosphoadenosine phosphosulphate reductase domain-containing protein</fullName>
    </recommendedName>
</protein>
<dbReference type="RefSeq" id="WP_007861228.1">
    <property type="nucleotide sequence ID" value="NZ_JH376420.1"/>
</dbReference>
<evidence type="ECO:0000313" key="1">
    <source>
        <dbReference type="EMBL" id="EHE99269.1"/>
    </source>
</evidence>
<accession>G5HGR9</accession>
<dbReference type="EMBL" id="ADLJ01000014">
    <property type="protein sequence ID" value="EHE99269.1"/>
    <property type="molecule type" value="Genomic_DNA"/>
</dbReference>
<dbReference type="PROSITE" id="PS51257">
    <property type="entry name" value="PROKAR_LIPOPROTEIN"/>
    <property type="match status" value="1"/>
</dbReference>
<proteinExistence type="predicted"/>
<comment type="caution">
    <text evidence="1">The sequence shown here is derived from an EMBL/GenBank/DDBJ whole genome shotgun (WGS) entry which is preliminary data.</text>
</comment>
<dbReference type="SUPFAM" id="SSF52402">
    <property type="entry name" value="Adenine nucleotide alpha hydrolases-like"/>
    <property type="match status" value="1"/>
</dbReference>
<dbReference type="eggNOG" id="COG0175">
    <property type="taxonomic scope" value="Bacteria"/>
</dbReference>
<name>G5HGR9_9FIRM</name>
<dbReference type="Proteomes" id="UP000003763">
    <property type="component" value="Unassembled WGS sequence"/>
</dbReference>
<gene>
    <name evidence="1" type="ORF">HMPREF9469_01838</name>
</gene>
<evidence type="ECO:0000313" key="2">
    <source>
        <dbReference type="Proteomes" id="UP000003763"/>
    </source>
</evidence>
<reference evidence="1 2" key="1">
    <citation type="submission" date="2011-08" db="EMBL/GenBank/DDBJ databases">
        <title>The Genome Sequence of Clostridium citroniae WAL-17108.</title>
        <authorList>
            <consortium name="The Broad Institute Genome Sequencing Platform"/>
            <person name="Earl A."/>
            <person name="Ward D."/>
            <person name="Feldgarden M."/>
            <person name="Gevers D."/>
            <person name="Finegold S.M."/>
            <person name="Summanen P.H."/>
            <person name="Molitoris D.R."/>
            <person name="Vaisanen M.L."/>
            <person name="Daigneault M."/>
            <person name="Allen-Vercoe E."/>
            <person name="Young S.K."/>
            <person name="Zeng Q."/>
            <person name="Gargeya S."/>
            <person name="Fitzgerald M."/>
            <person name="Haas B."/>
            <person name="Abouelleil A."/>
            <person name="Alvarado L."/>
            <person name="Arachchi H.M."/>
            <person name="Berlin A."/>
            <person name="Brown A."/>
            <person name="Chapman S.B."/>
            <person name="Chen Z."/>
            <person name="Dunbar C."/>
            <person name="Freedman E."/>
            <person name="Gearin G."/>
            <person name="Gellesch M."/>
            <person name="Goldberg J."/>
            <person name="Griggs A."/>
            <person name="Gujja S."/>
            <person name="Heiman D."/>
            <person name="Howarth C."/>
            <person name="Larson L."/>
            <person name="Lui A."/>
            <person name="MacDonald P.J.P."/>
            <person name="Montmayeur A."/>
            <person name="Murphy C."/>
            <person name="Neiman D."/>
            <person name="Pearson M."/>
            <person name="Priest M."/>
            <person name="Roberts A."/>
            <person name="Saif S."/>
            <person name="Shea T."/>
            <person name="Shenoy N."/>
            <person name="Sisk P."/>
            <person name="Stolte C."/>
            <person name="Sykes S."/>
            <person name="Wortman J."/>
            <person name="Nusbaum C."/>
            <person name="Birren B."/>
        </authorList>
    </citation>
    <scope>NUCLEOTIDE SEQUENCE [LARGE SCALE GENOMIC DNA]</scope>
    <source>
        <strain evidence="1 2">WAL-17108</strain>
    </source>
</reference>
<organism evidence="1 2">
    <name type="scientific">[Clostridium] citroniae WAL-17108</name>
    <dbReference type="NCBI Taxonomy" id="742733"/>
    <lineage>
        <taxon>Bacteria</taxon>
        <taxon>Bacillati</taxon>
        <taxon>Bacillota</taxon>
        <taxon>Clostridia</taxon>
        <taxon>Lachnospirales</taxon>
        <taxon>Lachnospiraceae</taxon>
        <taxon>Enterocloster</taxon>
    </lineage>
</organism>
<dbReference type="HOGENOM" id="CLU_092414_0_0_9"/>
<dbReference type="PATRIC" id="fig|742733.3.peg.1903"/>
<dbReference type="InterPro" id="IPR014729">
    <property type="entry name" value="Rossmann-like_a/b/a_fold"/>
</dbReference>
<evidence type="ECO:0008006" key="3">
    <source>
        <dbReference type="Google" id="ProtNLM"/>
    </source>
</evidence>
<sequence length="241" mass="27642">MKVCWFSTGVSSFVACYLAKDIDKIIYTHVENQHPDSLRFLKDCEAILGRKIEPIQSDKYKDVDDVIENTRCINTAFGAPCTKWLKKQVRRDWEAANPDHHTYVWGYDVNEMHRADAVVKALSDYDHEFPLIENGLTKAECHGIADKLGLKRPVMYDMGYPNNNCIGCVKGGMGYWNKIRIDFPEVFERRARQEREIGHSCIGGVYLDELDPNRGRMDLEVMEDCTIACQLLSQGIGWIND</sequence>
<dbReference type="AlphaFoldDB" id="G5HGR9"/>
<dbReference type="Gene3D" id="3.40.50.620">
    <property type="entry name" value="HUPs"/>
    <property type="match status" value="1"/>
</dbReference>